<feature type="domain" description="DUF4352" evidence="4">
    <location>
        <begin position="287"/>
        <end position="380"/>
    </location>
</feature>
<keyword evidence="3" id="KW-0472">Membrane</keyword>
<feature type="region of interest" description="Disordered" evidence="2">
    <location>
        <begin position="228"/>
        <end position="255"/>
    </location>
</feature>
<keyword evidence="7" id="KW-1185">Reference proteome</keyword>
<dbReference type="Pfam" id="PF11611">
    <property type="entry name" value="DUF4352"/>
    <property type="match status" value="1"/>
</dbReference>
<evidence type="ECO:0000259" key="4">
    <source>
        <dbReference type="Pfam" id="PF11611"/>
    </source>
</evidence>
<evidence type="ECO:0000313" key="7">
    <source>
        <dbReference type="Proteomes" id="UP000051955"/>
    </source>
</evidence>
<dbReference type="InterPro" id="IPR029050">
    <property type="entry name" value="Immunoprotect_excell_Ig-like"/>
</dbReference>
<dbReference type="PATRIC" id="fig|1423715.3.peg.1307"/>
<feature type="transmembrane region" description="Helical" evidence="3">
    <location>
        <begin position="114"/>
        <end position="135"/>
    </location>
</feature>
<comment type="caution">
    <text evidence="6">The sequence shown here is derived from an EMBL/GenBank/DDBJ whole genome shotgun (WGS) entry which is preliminary data.</text>
</comment>
<evidence type="ECO:0000313" key="6">
    <source>
        <dbReference type="EMBL" id="KRK93946.1"/>
    </source>
</evidence>
<organism evidence="6 7">
    <name type="scientific">Levilactobacillus acidifarinae DSM 19394 = JCM 15949</name>
    <dbReference type="NCBI Taxonomy" id="1423715"/>
    <lineage>
        <taxon>Bacteria</taxon>
        <taxon>Bacillati</taxon>
        <taxon>Bacillota</taxon>
        <taxon>Bacilli</taxon>
        <taxon>Lactobacillales</taxon>
        <taxon>Lactobacillaceae</taxon>
        <taxon>Levilactobacillus</taxon>
    </lineage>
</organism>
<feature type="transmembrane region" description="Helical" evidence="3">
    <location>
        <begin position="147"/>
        <end position="166"/>
    </location>
</feature>
<dbReference type="Pfam" id="PF05656">
    <property type="entry name" value="DUF805"/>
    <property type="match status" value="1"/>
</dbReference>
<gene>
    <name evidence="6" type="ORF">FD25_GL001274</name>
</gene>
<dbReference type="Pfam" id="PF13240">
    <property type="entry name" value="Zn_Ribbon_1"/>
    <property type="match status" value="1"/>
</dbReference>
<dbReference type="Gene3D" id="2.60.40.1240">
    <property type="match status" value="1"/>
</dbReference>
<dbReference type="InterPro" id="IPR026870">
    <property type="entry name" value="Zinc_ribbon_dom"/>
</dbReference>
<feature type="transmembrane region" description="Helical" evidence="3">
    <location>
        <begin position="192"/>
        <end position="212"/>
    </location>
</feature>
<evidence type="ECO:0000259" key="5">
    <source>
        <dbReference type="Pfam" id="PF13240"/>
    </source>
</evidence>
<dbReference type="InterPro" id="IPR008523">
    <property type="entry name" value="DUF805"/>
</dbReference>
<feature type="domain" description="Zinc-ribbon" evidence="5">
    <location>
        <begin position="8"/>
        <end position="29"/>
    </location>
</feature>
<evidence type="ECO:0000256" key="2">
    <source>
        <dbReference type="SAM" id="MobiDB-lite"/>
    </source>
</evidence>
<dbReference type="EMBL" id="AZDV01000028">
    <property type="protein sequence ID" value="KRK93946.1"/>
    <property type="molecule type" value="Genomic_DNA"/>
</dbReference>
<reference evidence="6 7" key="1">
    <citation type="journal article" date="2015" name="Genome Announc.">
        <title>Expanding the biotechnology potential of lactobacilli through comparative genomics of 213 strains and associated genera.</title>
        <authorList>
            <person name="Sun Z."/>
            <person name="Harris H.M."/>
            <person name="McCann A."/>
            <person name="Guo C."/>
            <person name="Argimon S."/>
            <person name="Zhang W."/>
            <person name="Yang X."/>
            <person name="Jeffery I.B."/>
            <person name="Cooney J.C."/>
            <person name="Kagawa T.F."/>
            <person name="Liu W."/>
            <person name="Song Y."/>
            <person name="Salvetti E."/>
            <person name="Wrobel A."/>
            <person name="Rasinkangas P."/>
            <person name="Parkhill J."/>
            <person name="Rea M.C."/>
            <person name="O'Sullivan O."/>
            <person name="Ritari J."/>
            <person name="Douillard F.P."/>
            <person name="Paul Ross R."/>
            <person name="Yang R."/>
            <person name="Briner A.E."/>
            <person name="Felis G.E."/>
            <person name="de Vos W.M."/>
            <person name="Barrangou R."/>
            <person name="Klaenhammer T.R."/>
            <person name="Caufield P.W."/>
            <person name="Cui Y."/>
            <person name="Zhang H."/>
            <person name="O'Toole P.W."/>
        </authorList>
    </citation>
    <scope>NUCLEOTIDE SEQUENCE [LARGE SCALE GENOMIC DNA]</scope>
    <source>
        <strain evidence="6 7">DSM 19394</strain>
    </source>
</reference>
<dbReference type="AlphaFoldDB" id="A0A0R1LP27"/>
<keyword evidence="3" id="KW-0812">Transmembrane</keyword>
<sequence>MSEKGIKYCVQCGEELPENVMFCAVCGAKQTVVGDEKSGEQVQFQEESSPNMTSAFKLGIREAFTLGKCTNRANFWWLYLDLFLINVLLGMTLVPKAMSMFSYGMGLYSFQQLILQIIVGGLWAFLAILQFSASVRRLHDTNRSGNCLWLGLIPVVGLIMLIVFFTKESDSKGKRFDKHYSSEKWYKKWQNWVILVILTLICTISINSMAYATKMADYNKSESTISSKVESSSSSSESEDTTDESSSSDAKDGHTMTLGRSKIDIADQKDYATKFKDTTWAGTNFSIDKVTVYKTDGTYDGNDSKKTKFNGIVKVHMAIKVGSKDISTFPAQATLNTNDGQQVEADMYHSDDFDGDLNANAQKDGNIYFLIPKLEKVSDLTTARLKWTGSYDTDDYEDDNSHKDFDAQIALS</sequence>
<evidence type="ECO:0000256" key="3">
    <source>
        <dbReference type="SAM" id="Phobius"/>
    </source>
</evidence>
<name>A0A0R1LP27_9LACO</name>
<dbReference type="RefSeq" id="WP_057804667.1">
    <property type="nucleotide sequence ID" value="NZ_AZDV01000028.1"/>
</dbReference>
<feature type="transmembrane region" description="Helical" evidence="3">
    <location>
        <begin position="75"/>
        <end position="94"/>
    </location>
</feature>
<evidence type="ECO:0008006" key="8">
    <source>
        <dbReference type="Google" id="ProtNLM"/>
    </source>
</evidence>
<accession>A0A0R1LP27</accession>
<keyword evidence="3" id="KW-1133">Transmembrane helix</keyword>
<dbReference type="GO" id="GO:0016020">
    <property type="term" value="C:membrane"/>
    <property type="evidence" value="ECO:0007669"/>
    <property type="project" value="InterPro"/>
</dbReference>
<dbReference type="Proteomes" id="UP000051955">
    <property type="component" value="Unassembled WGS sequence"/>
</dbReference>
<proteinExistence type="predicted"/>
<dbReference type="OrthoDB" id="2322628at2"/>
<protein>
    <recommendedName>
        <fullName evidence="8">Zinc-ribbon domain-containing protein</fullName>
    </recommendedName>
</protein>
<evidence type="ECO:0000256" key="1">
    <source>
        <dbReference type="ARBA" id="ARBA00022729"/>
    </source>
</evidence>
<dbReference type="STRING" id="1423715.FD25_GL001274"/>
<keyword evidence="1" id="KW-0732">Signal</keyword>
<dbReference type="InterPro" id="IPR029051">
    <property type="entry name" value="DUF4352"/>
</dbReference>